<dbReference type="PROSITE" id="PS50001">
    <property type="entry name" value="SH2"/>
    <property type="match status" value="1"/>
</dbReference>
<dbReference type="EMBL" id="BSXT01002145">
    <property type="protein sequence ID" value="GMF47355.1"/>
    <property type="molecule type" value="Genomic_DNA"/>
</dbReference>
<dbReference type="InterPro" id="IPR036860">
    <property type="entry name" value="SH2_dom_sf"/>
</dbReference>
<accession>A0A9W7CXB0</accession>
<dbReference type="SMART" id="SM00239">
    <property type="entry name" value="C2"/>
    <property type="match status" value="2"/>
</dbReference>
<dbReference type="Proteomes" id="UP001165121">
    <property type="component" value="Unassembled WGS sequence"/>
</dbReference>
<dbReference type="SUPFAM" id="SSF49562">
    <property type="entry name" value="C2 domain (Calcium/lipid-binding domain, CaLB)"/>
    <property type="match status" value="2"/>
</dbReference>
<evidence type="ECO:0000256" key="2">
    <source>
        <dbReference type="SAM" id="MobiDB-lite"/>
    </source>
</evidence>
<keyword evidence="6" id="KW-1185">Reference proteome</keyword>
<feature type="domain" description="C2" evidence="4">
    <location>
        <begin position="826"/>
        <end position="947"/>
    </location>
</feature>
<sequence>MSFSFSTVPTKLGADWVLTRDGLRDNISNEVVLCARQLQFWQAYAISHFRVFEATGNAVNLIQARVGWESYLHVDAVVRSWPAFQVAAGSLNELRLRSKFELARCLFWIGKRNEKEKALKLALDILQDVCVHPHGSLESEIITPPDLVELEVQLLMLSSMIYFEQELFDKSCTQLERLLDKPSQQTYTDIEVRFTLALVLLKRYEQSFVAGRVYQNDDPVTSTFLRTAMQLLKQCYRAIELWPAVGFYHGYLKRSEAKHLLANEQVGSFLVHHSLDNSAEDKSRKHNKQSTENMLLQVKLSEEPLRIASMHIEFTNTGVYKTRKMPLPLGQFSLHGLIARFPSEAGVQIKLGIRKSLYCPSLMEKIKQVQPEFLRAKAATRSRLLDWSEWERKLREMVVPQFSDSGSQWTRRNETWSTVCFEVAKALERSEAWVFAEFAACEALRCSKDRSHRANVHFLAGRVTINMQKRSESVLFMQLASIEKSRKGSHFTDNLAAVQQALSLNVSLSKQESFTCRLERIQKLERLCLKAWRYDSLASRFRGDPFREALLLQRIADESYAVCGDTFFFRSLLRAHISAYVAKNSWHDSLHLKCAYESVTRLFERFHKHPELWPTHLVNLTVHLGEKAPPRLIGTKNRAFNVKLLLISWHHMPFLVCFEMAEVLYRYKIHSYSTLIDVYESLLGRLRGSQPQTPVYASYEELILLRIAFLHAAKASQAEHSWRHLQTAVSTINEILEQRRIRTRLFKGEFMLRQTKRIKWPCSIRFPFLFSDAEVIFLRGHFVQLQEDMMRISAERRSSWQDFYPLHEELVGIMTKSASHVKAYNSGGRMLNSVRYRTENLRGIKIFVGATHDVVVSNVLLSQPFVAIRLEGKTISTRTPPTWTNLSPSWEEDIEIPVSSSRAVITISVMNRTRQNSRWQDDDTIGYVSIPIRELLAAHEGVTEGKYYELTLLKAYNQRPSSESERYRDKVARIFLGFQVIVNPQPLLPPSAKHTAAWATQIGSWDVEDVRAHLHGDLQVFVSNRWIWSRFARLFMQDGDMFVAKWFFTKSVRLTPELQRRTSKVAVRLSSPDSLAIVRDLIGLSCCYQANQTDSRWGELATPLLVQAEAIVVRKISQSKQDYCALSDRTKLDKHLVVVRELLADARGNPTRVGPLAEALSRRTPATSEWIKVIDRRASGSISTRYFNQDTGETFQSRWRVEPLEYEDRAAVMVEEQKRLPHRIIIMNSEMRARVVFHRQAMLRHHAEDPFQWIAVFNDRKKEYQFFSTHSAKAYISPHASRYPGHPPTYVMLADGFLLYHVLLVQDAYRKFHCRRQRQRRLRGVYMSLCLVFCELVAARRRILRRSLNCVRVIVEKAECLRAADLLTSDPFVVLTLTDFAGSIVNTGKTSVKYNTLNPKWNEEFRFRYSFTAEEAKRIAFQSDDHTYVGEAALTLKVFDHDMAIRQNVGGRKLKFVDESSTQDPNPSEVFLEQSSDDFLGMVRIPIQPFVHGKSMTADLLLLDDQGGNNSPRARGFLTVTVQWAHCDDEEDEVPNETKLWAIGSGGGRTLITKKAQGRPELTGEAAREIDQLREMMECLLQLHLTIATEVLDPMCRLHKRIEIAQTKGKTAEEAKMLEQRFDGLLHSQLLPRLQGARDLIARGIDVQLPVVLKKLFGPIEEYLSSFGQSSRRELRSSMEKCLDELNSTIYLLKMVPSDSITPVDAINMALNQHHQVNIWNDQLRQILGTFFTGEKAQWHFSLEESVHAAYWKLTDHGINGAPHLRRGEEKTVERPATAVAEAKRKERIERAKQEKAWYEL</sequence>
<dbReference type="PROSITE" id="PS50004">
    <property type="entry name" value="C2"/>
    <property type="match status" value="2"/>
</dbReference>
<dbReference type="PANTHER" id="PTHR10774">
    <property type="entry name" value="EXTENDED SYNAPTOTAGMIN-RELATED"/>
    <property type="match status" value="1"/>
</dbReference>
<evidence type="ECO:0000259" key="4">
    <source>
        <dbReference type="PROSITE" id="PS50004"/>
    </source>
</evidence>
<dbReference type="InterPro" id="IPR045050">
    <property type="entry name" value="Synaptotagmin_plant"/>
</dbReference>
<dbReference type="GO" id="GO:0005783">
    <property type="term" value="C:endoplasmic reticulum"/>
    <property type="evidence" value="ECO:0007669"/>
    <property type="project" value="TreeGrafter"/>
</dbReference>
<organism evidence="5 6">
    <name type="scientific">Phytophthora fragariaefolia</name>
    <dbReference type="NCBI Taxonomy" id="1490495"/>
    <lineage>
        <taxon>Eukaryota</taxon>
        <taxon>Sar</taxon>
        <taxon>Stramenopiles</taxon>
        <taxon>Oomycota</taxon>
        <taxon>Peronosporomycetes</taxon>
        <taxon>Peronosporales</taxon>
        <taxon>Peronosporaceae</taxon>
        <taxon>Phytophthora</taxon>
    </lineage>
</organism>
<dbReference type="SUPFAM" id="SSF55550">
    <property type="entry name" value="SH2 domain"/>
    <property type="match status" value="1"/>
</dbReference>
<dbReference type="Pfam" id="PF00168">
    <property type="entry name" value="C2"/>
    <property type="match status" value="2"/>
</dbReference>
<proteinExistence type="predicted"/>
<dbReference type="PANTHER" id="PTHR10774:SF190">
    <property type="entry name" value="C2 CALCIUM_LIPID-BINDING ENDONUCLEASE_EXONUCLEASE_PHOSPHATASE-RELATED"/>
    <property type="match status" value="1"/>
</dbReference>
<dbReference type="InterPro" id="IPR000980">
    <property type="entry name" value="SH2"/>
</dbReference>
<comment type="caution">
    <text evidence="5">The sequence shown here is derived from an EMBL/GenBank/DDBJ whole genome shotgun (WGS) entry which is preliminary data.</text>
</comment>
<feature type="region of interest" description="Disordered" evidence="2">
    <location>
        <begin position="1763"/>
        <end position="1783"/>
    </location>
</feature>
<feature type="domain" description="C2" evidence="4">
    <location>
        <begin position="1331"/>
        <end position="1480"/>
    </location>
</feature>
<evidence type="ECO:0000256" key="1">
    <source>
        <dbReference type="PROSITE-ProRule" id="PRU00191"/>
    </source>
</evidence>
<dbReference type="GO" id="GO:0008289">
    <property type="term" value="F:lipid binding"/>
    <property type="evidence" value="ECO:0007669"/>
    <property type="project" value="InterPro"/>
</dbReference>
<dbReference type="Gene3D" id="3.30.505.10">
    <property type="entry name" value="SH2 domain"/>
    <property type="match status" value="1"/>
</dbReference>
<keyword evidence="1" id="KW-0727">SH2 domain</keyword>
<reference evidence="5" key="1">
    <citation type="submission" date="2023-04" db="EMBL/GenBank/DDBJ databases">
        <title>Phytophthora fragariaefolia NBRC 109709.</title>
        <authorList>
            <person name="Ichikawa N."/>
            <person name="Sato H."/>
            <person name="Tonouchi N."/>
        </authorList>
    </citation>
    <scope>NUCLEOTIDE SEQUENCE</scope>
    <source>
        <strain evidence="5">NBRC 109709</strain>
    </source>
</reference>
<dbReference type="InterPro" id="IPR000008">
    <property type="entry name" value="C2_dom"/>
</dbReference>
<gene>
    <name evidence="5" type="ORF">Pfra01_001783400</name>
</gene>
<evidence type="ECO:0000313" key="5">
    <source>
        <dbReference type="EMBL" id="GMF47355.1"/>
    </source>
</evidence>
<name>A0A9W7CXB0_9STRA</name>
<dbReference type="CDD" id="cd00030">
    <property type="entry name" value="C2"/>
    <property type="match status" value="2"/>
</dbReference>
<evidence type="ECO:0000259" key="3">
    <source>
        <dbReference type="PROSITE" id="PS50001"/>
    </source>
</evidence>
<dbReference type="InterPro" id="IPR035892">
    <property type="entry name" value="C2_domain_sf"/>
</dbReference>
<feature type="domain" description="SH2" evidence="3">
    <location>
        <begin position="247"/>
        <end position="361"/>
    </location>
</feature>
<dbReference type="OrthoDB" id="73919at2759"/>
<dbReference type="Gene3D" id="2.60.40.150">
    <property type="entry name" value="C2 domain"/>
    <property type="match status" value="2"/>
</dbReference>
<evidence type="ECO:0000313" key="6">
    <source>
        <dbReference type="Proteomes" id="UP001165121"/>
    </source>
</evidence>
<protein>
    <submittedName>
        <fullName evidence="5">Unnamed protein product</fullName>
    </submittedName>
</protein>